<organism evidence="2 3">
    <name type="scientific">Shigella sonnei</name>
    <dbReference type="NCBI Taxonomy" id="624"/>
    <lineage>
        <taxon>Bacteria</taxon>
        <taxon>Pseudomonadati</taxon>
        <taxon>Pseudomonadota</taxon>
        <taxon>Gammaproteobacteria</taxon>
        <taxon>Enterobacterales</taxon>
        <taxon>Enterobacteriaceae</taxon>
        <taxon>Shigella</taxon>
    </lineage>
</organism>
<accession>A0A8B4LKP5</accession>
<proteinExistence type="predicted"/>
<evidence type="ECO:0000313" key="2">
    <source>
        <dbReference type="EMBL" id="SRR24860.1"/>
    </source>
</evidence>
<comment type="caution">
    <text evidence="2">The sequence shown here is derived from an EMBL/GenBank/DDBJ whole genome shotgun (WGS) entry which is preliminary data.</text>
</comment>
<gene>
    <name evidence="2" type="ORF">SAMEA3710766_03543</name>
</gene>
<reference evidence="2 3" key="1">
    <citation type="submission" date="2018-06" db="EMBL/GenBank/DDBJ databases">
        <authorList>
            <consortium name="Pathogen Informatics"/>
            <person name="Doyle S."/>
        </authorList>
    </citation>
    <scope>NUCLEOTIDE SEQUENCE [LARGE SCALE GENOMIC DNA]</scope>
    <source>
        <strain evidence="2 3">4028STDY6275292</strain>
    </source>
</reference>
<evidence type="ECO:0000256" key="1">
    <source>
        <dbReference type="SAM" id="MobiDB-lite"/>
    </source>
</evidence>
<protein>
    <submittedName>
        <fullName evidence="2">Uncharacterized protein</fullName>
    </submittedName>
</protein>
<dbReference type="Proteomes" id="UP000251393">
    <property type="component" value="Unassembled WGS sequence"/>
</dbReference>
<dbReference type="EMBL" id="UDYI01000115">
    <property type="protein sequence ID" value="SRR24860.1"/>
    <property type="molecule type" value="Genomic_DNA"/>
</dbReference>
<feature type="region of interest" description="Disordered" evidence="1">
    <location>
        <begin position="1"/>
        <end position="30"/>
    </location>
</feature>
<name>A0A8B4LKP5_SHISO</name>
<dbReference type="AlphaFoldDB" id="A0A8B4LKP5"/>
<sequence length="114" mass="12756">MCGRGEGAAGDLGEESGCGPDTDSGHTGQDRVKRVSKNSLFYLKRHLVSLLTQRDELECQTWQYYGSGIRAGNDDGLFGQCLSYVCCKAFTQTRRKFAELGCQLLLTQRSEFFW</sequence>
<feature type="compositionally biased region" description="Gly residues" evidence="1">
    <location>
        <begin position="1"/>
        <end position="10"/>
    </location>
</feature>
<evidence type="ECO:0000313" key="3">
    <source>
        <dbReference type="Proteomes" id="UP000251393"/>
    </source>
</evidence>